<dbReference type="PROSITE" id="PS00810">
    <property type="entry name" value="ADP_GLC_PYROPHOSPH_3"/>
    <property type="match status" value="1"/>
</dbReference>
<comment type="subunit">
    <text evidence="9">Homotetramer.</text>
</comment>
<reference evidence="12 13" key="1">
    <citation type="submission" date="2013-03" db="EMBL/GenBank/DDBJ databases">
        <title>Whole genome shotgun sequencing of Clostridium sartagoforme AAU1.</title>
        <authorList>
            <person name="Joshi C.G."/>
            <person name="Duggirala S.M."/>
            <person name="Nathani N.M."/>
            <person name="Bhatt V.D."/>
            <person name="Patel A.K."/>
            <person name="Pandya P.R."/>
            <person name="KaPatel J.A."/>
        </authorList>
    </citation>
    <scope>NUCLEOTIDE SEQUENCE [LARGE SCALE GENOMIC DNA]</scope>
    <source>
        <strain evidence="12 13">AAU1</strain>
    </source>
</reference>
<keyword evidence="7 9" id="KW-0320">Glycogen biosynthesis</keyword>
<dbReference type="PROSITE" id="PS00809">
    <property type="entry name" value="ADP_GLC_PYROPHOSPH_2"/>
    <property type="match status" value="1"/>
</dbReference>
<dbReference type="PANTHER" id="PTHR43523">
    <property type="entry name" value="GLUCOSE-1-PHOSPHATE ADENYLYLTRANSFERASE-RELATED"/>
    <property type="match status" value="1"/>
</dbReference>
<feature type="site" description="Could play a key role in the communication between the regulatory and the substrate sites" evidence="9">
    <location>
        <position position="99"/>
    </location>
</feature>
<feature type="binding site" evidence="9">
    <location>
        <begin position="180"/>
        <end position="181"/>
    </location>
    <ligand>
        <name>alpha-D-glucose 1-phosphate</name>
        <dbReference type="ChEBI" id="CHEBI:58601"/>
    </ligand>
</feature>
<comment type="similarity">
    <text evidence="1 9">Belongs to the bacterial/plant glucose-1-phosphate adenylyltransferase family.</text>
</comment>
<dbReference type="Gene3D" id="2.160.10.10">
    <property type="entry name" value="Hexapeptide repeat proteins"/>
    <property type="match status" value="1"/>
</dbReference>
<keyword evidence="6 9" id="KW-0067">ATP-binding</keyword>
<dbReference type="Proteomes" id="UP000013988">
    <property type="component" value="Unassembled WGS sequence"/>
</dbReference>
<dbReference type="GO" id="GO:0005978">
    <property type="term" value="P:glycogen biosynthetic process"/>
    <property type="evidence" value="ECO:0007669"/>
    <property type="project" value="UniProtKB-UniRule"/>
</dbReference>
<dbReference type="Pfam" id="PF24894">
    <property type="entry name" value="Hexapep_GlmU"/>
    <property type="match status" value="1"/>
</dbReference>
<dbReference type="AlphaFoldDB" id="R9BS30"/>
<dbReference type="InterPro" id="IPR005835">
    <property type="entry name" value="NTP_transferase_dom"/>
</dbReference>
<evidence type="ECO:0000256" key="2">
    <source>
        <dbReference type="ARBA" id="ARBA00022600"/>
    </source>
</evidence>
<evidence type="ECO:0000256" key="4">
    <source>
        <dbReference type="ARBA" id="ARBA00022695"/>
    </source>
</evidence>
<dbReference type="CDD" id="cd04651">
    <property type="entry name" value="LbH_G1P_AT_C"/>
    <property type="match status" value="1"/>
</dbReference>
<dbReference type="InterPro" id="IPR011004">
    <property type="entry name" value="Trimer_LpxA-like_sf"/>
</dbReference>
<keyword evidence="2 9" id="KW-0321">Glycogen metabolism</keyword>
<comment type="catalytic activity">
    <reaction evidence="9">
        <text>alpha-D-glucose 1-phosphate + ATP + H(+) = ADP-alpha-D-glucose + diphosphate</text>
        <dbReference type="Rhea" id="RHEA:12120"/>
        <dbReference type="ChEBI" id="CHEBI:15378"/>
        <dbReference type="ChEBI" id="CHEBI:30616"/>
        <dbReference type="ChEBI" id="CHEBI:33019"/>
        <dbReference type="ChEBI" id="CHEBI:57498"/>
        <dbReference type="ChEBI" id="CHEBI:58601"/>
        <dbReference type="EC" id="2.7.7.27"/>
    </reaction>
</comment>
<dbReference type="EC" id="2.7.7.27" evidence="9"/>
<keyword evidence="8 9" id="KW-0119">Carbohydrate metabolism</keyword>
<feature type="binding site" evidence="9">
    <location>
        <position position="191"/>
    </location>
    <ligand>
        <name>alpha-D-glucose 1-phosphate</name>
        <dbReference type="ChEBI" id="CHEBI:58601"/>
    </ligand>
</feature>
<dbReference type="OrthoDB" id="9801810at2"/>
<dbReference type="Pfam" id="PF00483">
    <property type="entry name" value="NTP_transferase"/>
    <property type="match status" value="1"/>
</dbReference>
<feature type="domain" description="Nucleotidyl transferase" evidence="10">
    <location>
        <begin position="8"/>
        <end position="261"/>
    </location>
</feature>
<dbReference type="EMBL" id="ASRV01000247">
    <property type="protein sequence ID" value="EOR19853.1"/>
    <property type="molecule type" value="Genomic_DNA"/>
</dbReference>
<proteinExistence type="inferred from homology"/>
<evidence type="ECO:0000256" key="5">
    <source>
        <dbReference type="ARBA" id="ARBA00022741"/>
    </source>
</evidence>
<dbReference type="PROSITE" id="PS00808">
    <property type="entry name" value="ADP_GLC_PYROPHOSPH_1"/>
    <property type="match status" value="1"/>
</dbReference>
<dbReference type="RefSeq" id="WP_016209168.1">
    <property type="nucleotide sequence ID" value="NZ_ASRV01000247.1"/>
</dbReference>
<evidence type="ECO:0000256" key="8">
    <source>
        <dbReference type="ARBA" id="ARBA00023277"/>
    </source>
</evidence>
<keyword evidence="5 9" id="KW-0547">Nucleotide-binding</keyword>
<keyword evidence="4 9" id="KW-0548">Nucleotidyltransferase</keyword>
<evidence type="ECO:0000256" key="3">
    <source>
        <dbReference type="ARBA" id="ARBA00022679"/>
    </source>
</evidence>
<organism evidence="12 13">
    <name type="scientific">Clostridium sartagoforme AAU1</name>
    <dbReference type="NCBI Taxonomy" id="1202534"/>
    <lineage>
        <taxon>Bacteria</taxon>
        <taxon>Bacillati</taxon>
        <taxon>Bacillota</taxon>
        <taxon>Clostridia</taxon>
        <taxon>Eubacteriales</taxon>
        <taxon>Clostridiaceae</taxon>
        <taxon>Clostridium</taxon>
    </lineage>
</organism>
<dbReference type="PANTHER" id="PTHR43523:SF2">
    <property type="entry name" value="GLUCOSE-1-PHOSPHATE ADENYLYLTRANSFERASE"/>
    <property type="match status" value="1"/>
</dbReference>
<keyword evidence="3 9" id="KW-0808">Transferase</keyword>
<evidence type="ECO:0000256" key="7">
    <source>
        <dbReference type="ARBA" id="ARBA00023056"/>
    </source>
</evidence>
<evidence type="ECO:0000259" key="11">
    <source>
        <dbReference type="Pfam" id="PF24894"/>
    </source>
</evidence>
<evidence type="ECO:0000256" key="9">
    <source>
        <dbReference type="HAMAP-Rule" id="MF_00624"/>
    </source>
</evidence>
<feature type="binding site" evidence="9">
    <location>
        <position position="100"/>
    </location>
    <ligand>
        <name>alpha-D-glucose 1-phosphate</name>
        <dbReference type="ChEBI" id="CHEBI:58601"/>
    </ligand>
</feature>
<sequence>MGKKEIVAMILAGGQGSRLGILTKNMAKPAVPFGGKYRIIDFPLSNCSNSGIYTVGVLTQYKPLDLNSHIGIGDPWDLDRRDGGVSILPPYQEEKGGDWYKGTANAIYQNIEYIDRFEPEYVLILSGDHIYKMNYDRMLDFHKENNADATIAVIDVPIEEASRFGIMNTRADNSIYEFEEKPKVPKSTNASMGIYIFNWRILKKFLREDEKDKNSSNDFGKDIIPNMLNNGRRLIAYPFKGYWKDVGTIESLWEANMDLLKIDNDLNLYDSDWKIYSQNQVRPAHYIGEEAKIVNSLVVEGCIINGKIENSVLSQGVYIGKNTIIKDSVIMTNVQIGDNVIIEKSIIGSNAIINNNCHVGDSKSIEVIGAYQYLLDESAIDFKEICLDRKVINL</sequence>
<name>R9BS30_9CLOT</name>
<dbReference type="CDD" id="cd02508">
    <property type="entry name" value="ADP_Glucose_PP"/>
    <property type="match status" value="1"/>
</dbReference>
<feature type="domain" description="Glucose-1-phosphate adenylyltransferase/Bifunctional protein GlmU-like C-terminal hexapeptide" evidence="11">
    <location>
        <begin position="288"/>
        <end position="362"/>
    </location>
</feature>
<evidence type="ECO:0000256" key="1">
    <source>
        <dbReference type="ARBA" id="ARBA00010443"/>
    </source>
</evidence>
<comment type="pathway">
    <text evidence="9">Glycan biosynthesis; glycogen biosynthesis.</text>
</comment>
<evidence type="ECO:0000259" key="10">
    <source>
        <dbReference type="Pfam" id="PF00483"/>
    </source>
</evidence>
<protein>
    <recommendedName>
        <fullName evidence="9">Glucose-1-phosphate adenylyltransferase</fullName>
        <ecNumber evidence="9">2.7.7.27</ecNumber>
    </recommendedName>
    <alternativeName>
        <fullName evidence="9">ADP-glucose pyrophosphorylase</fullName>
        <shortName evidence="9">ADPGlc PPase</shortName>
    </alternativeName>
    <alternativeName>
        <fullName evidence="9">ADP-glucose synthase</fullName>
    </alternativeName>
</protein>
<dbReference type="SUPFAM" id="SSF53448">
    <property type="entry name" value="Nucleotide-diphospho-sugar transferases"/>
    <property type="match status" value="1"/>
</dbReference>
<dbReference type="Gene3D" id="3.90.550.10">
    <property type="entry name" value="Spore Coat Polysaccharide Biosynthesis Protein SpsA, Chain A"/>
    <property type="match status" value="1"/>
</dbReference>
<dbReference type="NCBIfam" id="TIGR02091">
    <property type="entry name" value="glgC"/>
    <property type="match status" value="1"/>
</dbReference>
<evidence type="ECO:0000313" key="13">
    <source>
        <dbReference type="Proteomes" id="UP000013988"/>
    </source>
</evidence>
<dbReference type="UniPathway" id="UPA00164"/>
<comment type="function">
    <text evidence="9">Involved in the biosynthesis of ADP-glucose, a building block required for the elongation reactions to produce glycogen. Catalyzes the reaction between ATP and alpha-D-glucose 1-phosphate (G1P) to produce pyrophosphate and ADP-Glc.</text>
</comment>
<keyword evidence="13" id="KW-1185">Reference proteome</keyword>
<dbReference type="InterPro" id="IPR029044">
    <property type="entry name" value="Nucleotide-diphossugar_trans"/>
</dbReference>
<feature type="site" description="Could play a key role in the communication between the regulatory and the substrate sites" evidence="9">
    <location>
        <position position="60"/>
    </location>
</feature>
<accession>R9BS30</accession>
<feature type="binding site" evidence="9">
    <location>
        <position position="165"/>
    </location>
    <ligand>
        <name>alpha-D-glucose 1-phosphate</name>
        <dbReference type="ChEBI" id="CHEBI:58601"/>
    </ligand>
</feature>
<dbReference type="HAMAP" id="MF_00624">
    <property type="entry name" value="GlgC"/>
    <property type="match status" value="1"/>
</dbReference>
<dbReference type="InterPro" id="IPR023049">
    <property type="entry name" value="GlgC_bac"/>
</dbReference>
<evidence type="ECO:0000313" key="12">
    <source>
        <dbReference type="EMBL" id="EOR19853.1"/>
    </source>
</evidence>
<dbReference type="NCBIfam" id="NF003670">
    <property type="entry name" value="PRK05293.1"/>
    <property type="match status" value="1"/>
</dbReference>
<dbReference type="InterPro" id="IPR011831">
    <property type="entry name" value="ADP-Glc_PPase"/>
</dbReference>
<dbReference type="InterPro" id="IPR005836">
    <property type="entry name" value="ADP_Glu_pyroP_CS"/>
</dbReference>
<dbReference type="SUPFAM" id="SSF51161">
    <property type="entry name" value="Trimeric LpxA-like enzymes"/>
    <property type="match status" value="1"/>
</dbReference>
<dbReference type="GO" id="GO:0008878">
    <property type="term" value="F:glucose-1-phosphate adenylyltransferase activity"/>
    <property type="evidence" value="ECO:0007669"/>
    <property type="project" value="UniProtKB-UniRule"/>
</dbReference>
<dbReference type="InterPro" id="IPR056818">
    <property type="entry name" value="GlmU/GlgC-like_hexapep"/>
</dbReference>
<dbReference type="PATRIC" id="fig|1202534.3.peg.3956"/>
<dbReference type="GO" id="GO:0005524">
    <property type="term" value="F:ATP binding"/>
    <property type="evidence" value="ECO:0007669"/>
    <property type="project" value="UniProtKB-KW"/>
</dbReference>
<gene>
    <name evidence="9 12" type="primary">glgC</name>
    <name evidence="12" type="ORF">A500_19842</name>
</gene>
<evidence type="ECO:0000256" key="6">
    <source>
        <dbReference type="ARBA" id="ARBA00022840"/>
    </source>
</evidence>
<comment type="caution">
    <text evidence="12">The sequence shown here is derived from an EMBL/GenBank/DDBJ whole genome shotgun (WGS) entry which is preliminary data.</text>
</comment>